<sequence>MRLSILLSLAASTLVVSIGVPPGRDASINREARHGRGWTLEPPPKVTPFRGACRQSTDTSLVQSQNRPNANKTLDLSSEERKLHKLINDYRAEHKLAPVPLSYKLSQVAQAHAYDLAMHYSGGPEGKCNLHSWSAKGKWSPCCYTGDHKEAACMWRKPREIAGYNSEGFEIAYSASVGATADGGVNAWKGSPAHNDVMINRGPWAQMTWKAMGTGVYKQFAVAWFGKLEDVAPVVEA</sequence>
<evidence type="ECO:0000313" key="4">
    <source>
        <dbReference type="Proteomes" id="UP000078397"/>
    </source>
</evidence>
<reference evidence="3 4" key="1">
    <citation type="journal article" date="2016" name="PLoS Pathog.">
        <title>Biosynthesis of antibiotic leucinostatins in bio-control fungus Purpureocillium lilacinum and their inhibition on phytophthora revealed by genome mining.</title>
        <authorList>
            <person name="Wang G."/>
            <person name="Liu Z."/>
            <person name="Lin R."/>
            <person name="Li E."/>
            <person name="Mao Z."/>
            <person name="Ling J."/>
            <person name="Yang Y."/>
            <person name="Yin W.B."/>
            <person name="Xie B."/>
        </authorList>
    </citation>
    <scope>NUCLEOTIDE SEQUENCE [LARGE SCALE GENOMIC DNA]</scope>
    <source>
        <strain evidence="3">170</strain>
    </source>
</reference>
<dbReference type="Gene3D" id="3.40.33.10">
    <property type="entry name" value="CAP"/>
    <property type="match status" value="1"/>
</dbReference>
<proteinExistence type="predicted"/>
<organism evidence="3 4">
    <name type="scientific">Pochonia chlamydosporia 170</name>
    <dbReference type="NCBI Taxonomy" id="1380566"/>
    <lineage>
        <taxon>Eukaryota</taxon>
        <taxon>Fungi</taxon>
        <taxon>Dikarya</taxon>
        <taxon>Ascomycota</taxon>
        <taxon>Pezizomycotina</taxon>
        <taxon>Sordariomycetes</taxon>
        <taxon>Hypocreomycetidae</taxon>
        <taxon>Hypocreales</taxon>
        <taxon>Clavicipitaceae</taxon>
        <taxon>Pochonia</taxon>
    </lineage>
</organism>
<evidence type="ECO:0000259" key="2">
    <source>
        <dbReference type="Pfam" id="PF00188"/>
    </source>
</evidence>
<dbReference type="Pfam" id="PF00188">
    <property type="entry name" value="CAP"/>
    <property type="match status" value="1"/>
</dbReference>
<feature type="signal peptide" evidence="1">
    <location>
        <begin position="1"/>
        <end position="19"/>
    </location>
</feature>
<accession>A0A179FBN3</accession>
<keyword evidence="1" id="KW-0732">Signal</keyword>
<dbReference type="SUPFAM" id="SSF55797">
    <property type="entry name" value="PR-1-like"/>
    <property type="match status" value="1"/>
</dbReference>
<dbReference type="RefSeq" id="XP_018140464.1">
    <property type="nucleotide sequence ID" value="XM_018287453.1"/>
</dbReference>
<feature type="chain" id="PRO_5008101553" evidence="1">
    <location>
        <begin position="20"/>
        <end position="237"/>
    </location>
</feature>
<evidence type="ECO:0000313" key="3">
    <source>
        <dbReference type="EMBL" id="OAQ62884.1"/>
    </source>
</evidence>
<comment type="caution">
    <text evidence="3">The sequence shown here is derived from an EMBL/GenBank/DDBJ whole genome shotgun (WGS) entry which is preliminary data.</text>
</comment>
<dbReference type="KEGG" id="pchm:VFPPC_08810"/>
<dbReference type="InterPro" id="IPR035940">
    <property type="entry name" value="CAP_sf"/>
</dbReference>
<feature type="domain" description="SCP" evidence="2">
    <location>
        <begin position="86"/>
        <end position="201"/>
    </location>
</feature>
<dbReference type="AlphaFoldDB" id="A0A179FBN3"/>
<evidence type="ECO:0000256" key="1">
    <source>
        <dbReference type="SAM" id="SignalP"/>
    </source>
</evidence>
<dbReference type="GeneID" id="28851447"/>
<name>A0A179FBN3_METCM</name>
<protein>
    <submittedName>
        <fullName evidence="3">Cysteine-rich secretory protein family domain-containing protein</fullName>
    </submittedName>
</protein>
<dbReference type="EMBL" id="LSBJ02000006">
    <property type="protein sequence ID" value="OAQ62884.1"/>
    <property type="molecule type" value="Genomic_DNA"/>
</dbReference>
<dbReference type="CDD" id="cd05379">
    <property type="entry name" value="CAP_bacterial"/>
    <property type="match status" value="1"/>
</dbReference>
<keyword evidence="4" id="KW-1185">Reference proteome</keyword>
<dbReference type="InterPro" id="IPR014044">
    <property type="entry name" value="CAP_dom"/>
</dbReference>
<gene>
    <name evidence="3" type="ORF">VFPPC_08810</name>
</gene>
<dbReference type="Proteomes" id="UP000078397">
    <property type="component" value="Unassembled WGS sequence"/>
</dbReference>
<dbReference type="OrthoDB" id="10007879at2759"/>